<evidence type="ECO:0000313" key="3">
    <source>
        <dbReference type="Proteomes" id="UP000001968"/>
    </source>
</evidence>
<feature type="transmembrane region" description="Helical" evidence="1">
    <location>
        <begin position="76"/>
        <end position="94"/>
    </location>
</feature>
<reference evidence="3" key="1">
    <citation type="journal article" date="2010" name="Environ. Microbiol.">
        <title>The genome of Syntrophomonas wolfei: new insights into syntrophic metabolism and biohydrogen production.</title>
        <authorList>
            <person name="Sieber J.R."/>
            <person name="Sims D.R."/>
            <person name="Han C."/>
            <person name="Kim E."/>
            <person name="Lykidis A."/>
            <person name="Lapidus A.L."/>
            <person name="McDonnald E."/>
            <person name="Rohlin L."/>
            <person name="Culley D.E."/>
            <person name="Gunsalus R."/>
            <person name="McInerney M.J."/>
        </authorList>
    </citation>
    <scope>NUCLEOTIDE SEQUENCE [LARGE SCALE GENOMIC DNA]</scope>
    <source>
        <strain evidence="3">DSM 2245B / Goettingen</strain>
    </source>
</reference>
<evidence type="ECO:0000256" key="1">
    <source>
        <dbReference type="SAM" id="Phobius"/>
    </source>
</evidence>
<protein>
    <submittedName>
        <fullName evidence="2">Uncharacterized protein</fullName>
    </submittedName>
</protein>
<feature type="transmembrane region" description="Helical" evidence="1">
    <location>
        <begin position="20"/>
        <end position="39"/>
    </location>
</feature>
<sequence length="236" mass="27167">MRLIWKHLSSGLIYLRNFRLIPGLVGTIIPFFWQLVNLYGTLPAVIIIAGVFQMLIVIMAAIIYPFFFFKWSFIEIYYLAAVFMLLAVISWQFINIEVNRRAGFKMVKLQFSSRAALLLLGLLLGNRWLSLSISPRTTFWDLHLKPQLAGQLRSKSREQIVAAISHDYRQALNLVEDAIFFGCSPGSFKKLLNAAGLKESQYIIMETIIPPKHAEIFGLRRPFYFYVISIRNQTGQ</sequence>
<evidence type="ECO:0000313" key="2">
    <source>
        <dbReference type="EMBL" id="ABI68391.1"/>
    </source>
</evidence>
<keyword evidence="1" id="KW-1133">Transmembrane helix</keyword>
<dbReference type="AlphaFoldDB" id="Q0AY13"/>
<dbReference type="HOGENOM" id="CLU_1174968_0_0_9"/>
<feature type="transmembrane region" description="Helical" evidence="1">
    <location>
        <begin position="45"/>
        <end position="69"/>
    </location>
</feature>
<keyword evidence="1" id="KW-0812">Transmembrane</keyword>
<dbReference type="KEGG" id="swo:Swol_1081"/>
<accession>Q0AY13</accession>
<gene>
    <name evidence="2" type="ordered locus">Swol_1081</name>
</gene>
<dbReference type="Proteomes" id="UP000001968">
    <property type="component" value="Chromosome"/>
</dbReference>
<keyword evidence="3" id="KW-1185">Reference proteome</keyword>
<organism evidence="2 3">
    <name type="scientific">Syntrophomonas wolfei subsp. wolfei (strain DSM 2245B / Goettingen)</name>
    <dbReference type="NCBI Taxonomy" id="335541"/>
    <lineage>
        <taxon>Bacteria</taxon>
        <taxon>Bacillati</taxon>
        <taxon>Bacillota</taxon>
        <taxon>Clostridia</taxon>
        <taxon>Eubacteriales</taxon>
        <taxon>Syntrophomonadaceae</taxon>
        <taxon>Syntrophomonas</taxon>
    </lineage>
</organism>
<dbReference type="EMBL" id="CP000448">
    <property type="protein sequence ID" value="ABI68391.1"/>
    <property type="molecule type" value="Genomic_DNA"/>
</dbReference>
<keyword evidence="1" id="KW-0472">Membrane</keyword>
<proteinExistence type="predicted"/>
<name>Q0AY13_SYNWW</name>